<keyword evidence="1" id="KW-0560">Oxidoreductase</keyword>
<comment type="similarity">
    <text evidence="2">Belongs to the HpaH/HsaA monooxygenase family.</text>
</comment>
<dbReference type="GO" id="GO:0050660">
    <property type="term" value="F:flavin adenine dinucleotide binding"/>
    <property type="evidence" value="ECO:0007669"/>
    <property type="project" value="InterPro"/>
</dbReference>
<evidence type="ECO:0000313" key="6">
    <source>
        <dbReference type="Proteomes" id="UP000319353"/>
    </source>
</evidence>
<dbReference type="EMBL" id="VBAL01000189">
    <property type="protein sequence ID" value="TMI98051.1"/>
    <property type="molecule type" value="Genomic_DNA"/>
</dbReference>
<dbReference type="InterPro" id="IPR013786">
    <property type="entry name" value="AcylCoA_DH/ox_N"/>
</dbReference>
<dbReference type="GO" id="GO:0005737">
    <property type="term" value="C:cytoplasm"/>
    <property type="evidence" value="ECO:0007669"/>
    <property type="project" value="TreeGrafter"/>
</dbReference>
<feature type="domain" description="Acyl-CoA dehydrogenase/oxidase N-terminal" evidence="3">
    <location>
        <begin position="1"/>
        <end position="55"/>
    </location>
</feature>
<dbReference type="AlphaFoldDB" id="A0A537KQM2"/>
<evidence type="ECO:0000259" key="3">
    <source>
        <dbReference type="Pfam" id="PF02771"/>
    </source>
</evidence>
<dbReference type="Pfam" id="PF08028">
    <property type="entry name" value="Acyl-CoA_dh_2"/>
    <property type="match status" value="1"/>
</dbReference>
<dbReference type="Gene3D" id="2.40.110.10">
    <property type="entry name" value="Butyryl-CoA Dehydrogenase, subunit A, domain 2"/>
    <property type="match status" value="1"/>
</dbReference>
<proteinExistence type="inferred from homology"/>
<evidence type="ECO:0000259" key="4">
    <source>
        <dbReference type="Pfam" id="PF08028"/>
    </source>
</evidence>
<dbReference type="SUPFAM" id="SSF47203">
    <property type="entry name" value="Acyl-CoA dehydrogenase C-terminal domain-like"/>
    <property type="match status" value="1"/>
</dbReference>
<accession>A0A537KQM2</accession>
<dbReference type="InterPro" id="IPR046373">
    <property type="entry name" value="Acyl-CoA_Oxase/DH_mid-dom_sf"/>
</dbReference>
<dbReference type="PANTHER" id="PTHR48083">
    <property type="entry name" value="MEDIUM-CHAIN SPECIFIC ACYL-COA DEHYDROGENASE, MITOCHONDRIAL-RELATED"/>
    <property type="match status" value="1"/>
</dbReference>
<dbReference type="InterPro" id="IPR036250">
    <property type="entry name" value="AcylCo_DH-like_C"/>
</dbReference>
<dbReference type="Proteomes" id="UP000319353">
    <property type="component" value="Unassembled WGS sequence"/>
</dbReference>
<evidence type="ECO:0000313" key="5">
    <source>
        <dbReference type="EMBL" id="TMI98051.1"/>
    </source>
</evidence>
<protein>
    <submittedName>
        <fullName evidence="5">Hydroxylase</fullName>
    </submittedName>
</protein>
<dbReference type="Gene3D" id="1.20.140.10">
    <property type="entry name" value="Butyryl-CoA Dehydrogenase, subunit A, domain 3"/>
    <property type="match status" value="1"/>
</dbReference>
<name>A0A537KQM2_9BACT</name>
<feature type="domain" description="Acyl-CoA dehydrogenase C-terminal" evidence="4">
    <location>
        <begin position="202"/>
        <end position="333"/>
    </location>
</feature>
<dbReference type="SUPFAM" id="SSF56645">
    <property type="entry name" value="Acyl-CoA dehydrogenase NM domain-like"/>
    <property type="match status" value="1"/>
</dbReference>
<dbReference type="Gene3D" id="1.10.540.10">
    <property type="entry name" value="Acyl-CoA dehydrogenase/oxidase, N-terminal domain"/>
    <property type="match status" value="1"/>
</dbReference>
<dbReference type="PIRSF" id="PIRSF016578">
    <property type="entry name" value="HsaA"/>
    <property type="match status" value="1"/>
</dbReference>
<dbReference type="InterPro" id="IPR037069">
    <property type="entry name" value="AcylCoA_DH/ox_N_sf"/>
</dbReference>
<sequence>MPEDLTRELARAGFFRIFLPAVYGGLDLTPLEATEVYEELARADASVAWCVWNGNVNWTTAQLSKEVARATFANSDVILANSTRPSGQAVVVDDGYRVSGRWSLVSGCQLSTWVILMCIVHKNGRPSLTPSGAPESRFMLCPTADCEIIDTWTVGGLRGTGSHDVVARDLFVPVRYASFFTDPIVLPGPRYQFPFTSRVTSGVGAIALGIARSAIEALVDLAGEKRHERTSQSLREDRGAQSRLSQAEALVRSARLFLFDTVSRLWDDVMAGRNATIEGRSQVRLANCHAVASAVQAVDLVYLTGGATSLYASCPLERAFRDIHAVTQHIAVHPRTRETAGRVLFGLEPDTPALMV</sequence>
<dbReference type="InterPro" id="IPR009100">
    <property type="entry name" value="AcylCoA_DH/oxidase_NM_dom_sf"/>
</dbReference>
<dbReference type="GO" id="GO:0003995">
    <property type="term" value="F:acyl-CoA dehydrogenase activity"/>
    <property type="evidence" value="ECO:0007669"/>
    <property type="project" value="TreeGrafter"/>
</dbReference>
<evidence type="ECO:0000256" key="1">
    <source>
        <dbReference type="ARBA" id="ARBA00023002"/>
    </source>
</evidence>
<organism evidence="5 6">
    <name type="scientific">Candidatus Segetimicrobium genomatis</name>
    <dbReference type="NCBI Taxonomy" id="2569760"/>
    <lineage>
        <taxon>Bacteria</taxon>
        <taxon>Bacillati</taxon>
        <taxon>Candidatus Sysuimicrobiota</taxon>
        <taxon>Candidatus Sysuimicrobiia</taxon>
        <taxon>Candidatus Sysuimicrobiales</taxon>
        <taxon>Candidatus Segetimicrobiaceae</taxon>
        <taxon>Candidatus Segetimicrobium</taxon>
    </lineage>
</organism>
<dbReference type="Pfam" id="PF02771">
    <property type="entry name" value="Acyl-CoA_dh_N"/>
    <property type="match status" value="1"/>
</dbReference>
<comment type="caution">
    <text evidence="5">The sequence shown here is derived from an EMBL/GenBank/DDBJ whole genome shotgun (WGS) entry which is preliminary data.</text>
</comment>
<evidence type="ECO:0000256" key="2">
    <source>
        <dbReference type="ARBA" id="ARBA00049661"/>
    </source>
</evidence>
<dbReference type="InterPro" id="IPR050741">
    <property type="entry name" value="Acyl-CoA_dehydrogenase"/>
</dbReference>
<reference evidence="5 6" key="1">
    <citation type="journal article" date="2019" name="Nat. Microbiol.">
        <title>Mediterranean grassland soil C-N compound turnover is dependent on rainfall and depth, and is mediated by genomically divergent microorganisms.</title>
        <authorList>
            <person name="Diamond S."/>
            <person name="Andeer P.F."/>
            <person name="Li Z."/>
            <person name="Crits-Christoph A."/>
            <person name="Burstein D."/>
            <person name="Anantharaman K."/>
            <person name="Lane K.R."/>
            <person name="Thomas B.C."/>
            <person name="Pan C."/>
            <person name="Northen T.R."/>
            <person name="Banfield J.F."/>
        </authorList>
    </citation>
    <scope>NUCLEOTIDE SEQUENCE [LARGE SCALE GENOMIC DNA]</scope>
    <source>
        <strain evidence="5">NP_4</strain>
    </source>
</reference>
<gene>
    <name evidence="5" type="ORF">E6H01_12835</name>
</gene>
<dbReference type="InterPro" id="IPR013107">
    <property type="entry name" value="Acyl-CoA_DH_C"/>
</dbReference>
<dbReference type="PANTHER" id="PTHR48083:SF5">
    <property type="entry name" value="NRGC PROTEIN"/>
    <property type="match status" value="1"/>
</dbReference>
<dbReference type="GO" id="GO:0033539">
    <property type="term" value="P:fatty acid beta-oxidation using acyl-CoA dehydrogenase"/>
    <property type="evidence" value="ECO:0007669"/>
    <property type="project" value="TreeGrafter"/>
</dbReference>